<dbReference type="InterPro" id="IPR035396">
    <property type="entry name" value="Bac_rhamnosid6H"/>
</dbReference>
<dbReference type="InterPro" id="IPR008928">
    <property type="entry name" value="6-hairpin_glycosidase_sf"/>
</dbReference>
<evidence type="ECO:0000259" key="3">
    <source>
        <dbReference type="Pfam" id="PF17390"/>
    </source>
</evidence>
<dbReference type="PANTHER" id="PTHR34987">
    <property type="entry name" value="C, PUTATIVE (AFU_ORTHOLOGUE AFUA_3G02880)-RELATED"/>
    <property type="match status" value="1"/>
</dbReference>
<evidence type="ECO:0000259" key="1">
    <source>
        <dbReference type="Pfam" id="PF08531"/>
    </source>
</evidence>
<name>A0A2D0MYH9_FLAN2</name>
<dbReference type="Gene3D" id="1.50.10.10">
    <property type="match status" value="1"/>
</dbReference>
<organism evidence="4 5">
    <name type="scientific">Flavilitoribacter nigricans (strain ATCC 23147 / DSM 23189 / NBRC 102662 / NCIMB 1420 / SS-2)</name>
    <name type="common">Lewinella nigricans</name>
    <dbReference type="NCBI Taxonomy" id="1122177"/>
    <lineage>
        <taxon>Bacteria</taxon>
        <taxon>Pseudomonadati</taxon>
        <taxon>Bacteroidota</taxon>
        <taxon>Saprospiria</taxon>
        <taxon>Saprospirales</taxon>
        <taxon>Lewinellaceae</taxon>
        <taxon>Flavilitoribacter</taxon>
    </lineage>
</organism>
<sequence>MNKTKTRSRLPGDHFIPAVYQKILLLICLLAAAVPDGHAQTARQPDTARMVWAAGEPGERLQVAYFRTSFVSDGEAISAELHLFADSRYHLLVNGQFVNFGPARFYPEHPEYDTYDLRPYLRTGENVIAVKVLSNGTANFQLRNGPPAFIAWGRVEWPNGTHRLETPGSWLTYRSRAYDAFAPRMNFALAPMEVYDARADREIRGWEWPGYTVSPIWQPAVPVADPQYWGELTPRSIPHLTQEETRPYQLLGVYPWATDEQLYGFQVRKRDESWEHFRESVPFLGYTYVYSPEEQDVEVGIWWGEHYLNGEGPIEQTEAGRERPHRQQAIFHLKKGWNYLFVRRNSFFGKWAFQLALPREAGLQLSPDRILDDPVFFRTTPPFYGEAAETVKVLDLRQTDLHRLLEYRWEEQSNNNGNPAIEMAWRYIEPERALEIPDWQIDEIDIPAQQGTALLFDFRYKRLGRIIIEYDAPAGTVLDVAFTEDLVAGQANVMKRNGLYMVNRHIAAGGSGRIETFRPYGLRYLQVNVHGHTGPVRIKKVRVLHQVYPFEQVGRFNCSDPLLDKIWEMGWRTLRVCAEDSYTDTPYRERGLYAGDMLPQMAVTLAGSGDLRLVRRSIELFQDMYADLFYENTPKHPDEIALLEDYPLLTLEALSWYVDRTGDLEFAERLFPNYEKLLKDALDRRAENGLVHNERVFIEWTQIQKSDVTNTAYQSILARSCRLLARLATQLRRLDKATYFQTEYENLSEQIRQHLWDKGRGLYTDGLQAGAPIDHFYPISSVWPFHAGITTAEQEKTIFPYIDRELEDIGSVSRRKKITPYGSFYVLGALYKKEMAETAEAFIRKHWGEMVYKGDDTTWENFDNTSFGTLSHAWSAAPTYYLTTQILGVELGWPTPTDPDQLLIAPQSATVNWASGTVPHPRGPIDISWEVRGSHLWLECQVPEGIKWAVAPRGRLAELELWVNGEKYLRSNH</sequence>
<comment type="caution">
    <text evidence="4">The sequence shown here is derived from an EMBL/GenBank/DDBJ whole genome shotgun (WGS) entry which is preliminary data.</text>
</comment>
<dbReference type="Gene3D" id="2.60.420.10">
    <property type="entry name" value="Maltose phosphorylase, domain 3"/>
    <property type="match status" value="1"/>
</dbReference>
<gene>
    <name evidence="4" type="ORF">CRP01_37385</name>
</gene>
<evidence type="ECO:0000313" key="4">
    <source>
        <dbReference type="EMBL" id="PHN01342.1"/>
    </source>
</evidence>
<dbReference type="EMBL" id="PDUD01000056">
    <property type="protein sequence ID" value="PHN01342.1"/>
    <property type="molecule type" value="Genomic_DNA"/>
</dbReference>
<accession>A0A2D0MYH9</accession>
<dbReference type="SUPFAM" id="SSF49785">
    <property type="entry name" value="Galactose-binding domain-like"/>
    <property type="match status" value="1"/>
</dbReference>
<keyword evidence="5" id="KW-1185">Reference proteome</keyword>
<dbReference type="AlphaFoldDB" id="A0A2D0MYH9"/>
<evidence type="ECO:0008006" key="6">
    <source>
        <dbReference type="Google" id="ProtNLM"/>
    </source>
</evidence>
<dbReference type="Pfam" id="PF17390">
    <property type="entry name" value="Bac_rhamnosid_C"/>
    <property type="match status" value="1"/>
</dbReference>
<feature type="domain" description="Alpha-L-rhamnosidase six-hairpin glycosidase" evidence="2">
    <location>
        <begin position="551"/>
        <end position="885"/>
    </location>
</feature>
<dbReference type="PANTHER" id="PTHR34987:SF4">
    <property type="entry name" value="ALPHA-L-RHAMNOSIDASE C-TERMINAL DOMAIN-CONTAINING PROTEIN"/>
    <property type="match status" value="1"/>
</dbReference>
<feature type="domain" description="Bacterial alpha-L-rhamnosidase N-terminal" evidence="1">
    <location>
        <begin position="78"/>
        <end position="227"/>
    </location>
</feature>
<dbReference type="InterPro" id="IPR012341">
    <property type="entry name" value="6hp_glycosidase-like_sf"/>
</dbReference>
<dbReference type="InterPro" id="IPR035398">
    <property type="entry name" value="Bac_rhamnosid_C"/>
</dbReference>
<evidence type="ECO:0000313" key="5">
    <source>
        <dbReference type="Proteomes" id="UP000223913"/>
    </source>
</evidence>
<dbReference type="InterPro" id="IPR013737">
    <property type="entry name" value="Bac_rhamnosid_N"/>
</dbReference>
<dbReference type="RefSeq" id="WP_099155211.1">
    <property type="nucleotide sequence ID" value="NZ_PDUD01000056.1"/>
</dbReference>
<dbReference type="GO" id="GO:0005975">
    <property type="term" value="P:carbohydrate metabolic process"/>
    <property type="evidence" value="ECO:0007669"/>
    <property type="project" value="InterPro"/>
</dbReference>
<dbReference type="OrthoDB" id="9815108at2"/>
<dbReference type="InterPro" id="IPR008979">
    <property type="entry name" value="Galactose-bd-like_sf"/>
</dbReference>
<evidence type="ECO:0000259" key="2">
    <source>
        <dbReference type="Pfam" id="PF17389"/>
    </source>
</evidence>
<dbReference type="Pfam" id="PF08531">
    <property type="entry name" value="Bac_rhamnosid_N"/>
    <property type="match status" value="1"/>
</dbReference>
<protein>
    <recommendedName>
        <fullName evidence="6">Alpha-L-rhamnosidase</fullName>
    </recommendedName>
</protein>
<dbReference type="Gene3D" id="2.60.120.260">
    <property type="entry name" value="Galactose-binding domain-like"/>
    <property type="match status" value="3"/>
</dbReference>
<proteinExistence type="predicted"/>
<feature type="domain" description="Alpha-L-rhamnosidase C-terminal" evidence="3">
    <location>
        <begin position="902"/>
        <end position="950"/>
    </location>
</feature>
<dbReference type="Proteomes" id="UP000223913">
    <property type="component" value="Unassembled WGS sequence"/>
</dbReference>
<reference evidence="4 5" key="1">
    <citation type="submission" date="2017-10" db="EMBL/GenBank/DDBJ databases">
        <title>The draft genome sequence of Lewinella nigricans NBRC 102662.</title>
        <authorList>
            <person name="Wang K."/>
        </authorList>
    </citation>
    <scope>NUCLEOTIDE SEQUENCE [LARGE SCALE GENOMIC DNA]</scope>
    <source>
        <strain evidence="4 5">NBRC 102662</strain>
    </source>
</reference>
<dbReference type="SUPFAM" id="SSF48208">
    <property type="entry name" value="Six-hairpin glycosidases"/>
    <property type="match status" value="1"/>
</dbReference>
<dbReference type="Pfam" id="PF17389">
    <property type="entry name" value="Bac_rhamnosid6H"/>
    <property type="match status" value="1"/>
</dbReference>